<dbReference type="EMBL" id="CYHE01000005">
    <property type="protein sequence ID" value="CUA96510.1"/>
    <property type="molecule type" value="Genomic_DNA"/>
</dbReference>
<feature type="region of interest" description="Disordered" evidence="1">
    <location>
        <begin position="139"/>
        <end position="187"/>
    </location>
</feature>
<name>A0A0K6I051_9HYPH</name>
<evidence type="ECO:0000256" key="1">
    <source>
        <dbReference type="SAM" id="MobiDB-lite"/>
    </source>
</evidence>
<dbReference type="OrthoDB" id="7872198at2"/>
<sequence length="187" mass="19138">MTGDATADGPGRDGTRVLAARKATRSCKAAASPPEAGGEGLKAEAVAKAPVRRKRTAKGAAEAVALSLDAAAFAAAGPEARGVMVVRLYRAFEAQVAQLEERLAGLAKGELKLTEMDQGAKTLASLARTLDTLLELHRDQSGEADETGDPEQMREELARRLGSLPDGGADRHGAGQPDPGGDGVSAA</sequence>
<reference evidence="3" key="1">
    <citation type="submission" date="2015-08" db="EMBL/GenBank/DDBJ databases">
        <authorList>
            <person name="Varghese N."/>
        </authorList>
    </citation>
    <scope>NUCLEOTIDE SEQUENCE [LARGE SCALE GENOMIC DNA]</scope>
    <source>
        <strain evidence="3">DSM 23407</strain>
    </source>
</reference>
<keyword evidence="3" id="KW-1185">Reference proteome</keyword>
<accession>A0A0K6I051</accession>
<evidence type="ECO:0000313" key="2">
    <source>
        <dbReference type="EMBL" id="CUA96510.1"/>
    </source>
</evidence>
<dbReference type="AlphaFoldDB" id="A0A0K6I051"/>
<protein>
    <submittedName>
        <fullName evidence="2">Uncharacterized protein</fullName>
    </submittedName>
</protein>
<dbReference type="RefSeq" id="WP_055455686.1">
    <property type="nucleotide sequence ID" value="NZ_CYHE01000005.1"/>
</dbReference>
<proteinExistence type="predicted"/>
<dbReference type="Proteomes" id="UP000183900">
    <property type="component" value="Unassembled WGS sequence"/>
</dbReference>
<feature type="compositionally biased region" description="Gly residues" evidence="1">
    <location>
        <begin position="178"/>
        <end position="187"/>
    </location>
</feature>
<evidence type="ECO:0000313" key="3">
    <source>
        <dbReference type="Proteomes" id="UP000183900"/>
    </source>
</evidence>
<gene>
    <name evidence="2" type="ORF">Ga0061067_105183</name>
</gene>
<feature type="region of interest" description="Disordered" evidence="1">
    <location>
        <begin position="1"/>
        <end position="42"/>
    </location>
</feature>
<organism evidence="2 3">
    <name type="scientific">Pannonibacter indicus</name>
    <dbReference type="NCBI Taxonomy" id="466044"/>
    <lineage>
        <taxon>Bacteria</taxon>
        <taxon>Pseudomonadati</taxon>
        <taxon>Pseudomonadota</taxon>
        <taxon>Alphaproteobacteria</taxon>
        <taxon>Hyphomicrobiales</taxon>
        <taxon>Stappiaceae</taxon>
        <taxon>Pannonibacter</taxon>
    </lineage>
</organism>